<reference evidence="2 3" key="1">
    <citation type="submission" date="2010-07" db="EMBL/GenBank/DDBJ databases">
        <authorList>
            <person name="Muzny D."/>
            <person name="Qin X."/>
            <person name="Deng J."/>
            <person name="Jiang H."/>
            <person name="Liu Y."/>
            <person name="Qu J."/>
            <person name="Song X.-Z."/>
            <person name="Zhang L."/>
            <person name="Thornton R."/>
            <person name="Coyle M."/>
            <person name="Francisco L."/>
            <person name="Jackson L."/>
            <person name="Javaid M."/>
            <person name="Korchina V."/>
            <person name="Kovar C."/>
            <person name="Mata R."/>
            <person name="Mathew T."/>
            <person name="Ngo R."/>
            <person name="Nguyen L."/>
            <person name="Nguyen N."/>
            <person name="Okwuonu G."/>
            <person name="Ongeri F."/>
            <person name="Pham C."/>
            <person name="Simmons D."/>
            <person name="Wilczek-Boney K."/>
            <person name="Hale W."/>
            <person name="Jakkamsetti A."/>
            <person name="Pham P."/>
            <person name="Ruth R."/>
            <person name="San Lucas F."/>
            <person name="Warren J."/>
            <person name="Zhang J."/>
            <person name="Zhao Z."/>
            <person name="Zhou C."/>
            <person name="Zhu D."/>
            <person name="Lee S."/>
            <person name="Bess C."/>
            <person name="Blankenburg K."/>
            <person name="Forbes L."/>
            <person name="Fu Q."/>
            <person name="Gubbala S."/>
            <person name="Hirani K."/>
            <person name="Jayaseelan J.C."/>
            <person name="Lara F."/>
            <person name="Munidasa M."/>
            <person name="Palculict T."/>
            <person name="Patil S."/>
            <person name="Pu L.-L."/>
            <person name="Saada N."/>
            <person name="Tang L."/>
            <person name="Weissenberger G."/>
            <person name="Zhu Y."/>
            <person name="Hemphill L."/>
            <person name="Shang Y."/>
            <person name="Youmans B."/>
            <person name="Ayvaz T."/>
            <person name="Ross M."/>
            <person name="Santibanez J."/>
            <person name="Aqrawi P."/>
            <person name="Gross S."/>
            <person name="Joshi V."/>
            <person name="Fowler G."/>
            <person name="Nazareth L."/>
            <person name="Reid J."/>
            <person name="Worley K."/>
            <person name="Petrosino J."/>
            <person name="Highlander S."/>
            <person name="Gibbs R."/>
        </authorList>
    </citation>
    <scope>NUCLEOTIDE SEQUENCE [LARGE SCALE GENOMIC DNA]</scope>
    <source>
        <strain evidence="2 3">ATCC 700338</strain>
    </source>
</reference>
<dbReference type="AlphaFoldDB" id="E0PCC6"/>
<evidence type="ECO:0000313" key="2">
    <source>
        <dbReference type="EMBL" id="EFM28055.1"/>
    </source>
</evidence>
<organism evidence="2 3">
    <name type="scientific">Streptococcus equinus ATCC 700338</name>
    <dbReference type="NCBI Taxonomy" id="864569"/>
    <lineage>
        <taxon>Bacteria</taxon>
        <taxon>Bacillati</taxon>
        <taxon>Bacillota</taxon>
        <taxon>Bacilli</taxon>
        <taxon>Lactobacillales</taxon>
        <taxon>Streptococcaceae</taxon>
        <taxon>Streptococcus</taxon>
    </lineage>
</organism>
<evidence type="ECO:0008006" key="4">
    <source>
        <dbReference type="Google" id="ProtNLM"/>
    </source>
</evidence>
<evidence type="ECO:0000313" key="3">
    <source>
        <dbReference type="Proteomes" id="UP000004290"/>
    </source>
</evidence>
<comment type="caution">
    <text evidence="2">The sequence shown here is derived from an EMBL/GenBank/DDBJ whole genome shotgun (WGS) entry which is preliminary data.</text>
</comment>
<dbReference type="Proteomes" id="UP000004290">
    <property type="component" value="Unassembled WGS sequence"/>
</dbReference>
<gene>
    <name evidence="2" type="ORF">HMPREF9319_0499</name>
</gene>
<dbReference type="HOGENOM" id="CLU_118978_0_0_9"/>
<keyword evidence="3" id="KW-1185">Reference proteome</keyword>
<feature type="transmembrane region" description="Helical" evidence="1">
    <location>
        <begin position="51"/>
        <end position="68"/>
    </location>
</feature>
<accession>E0PCC6</accession>
<feature type="transmembrane region" description="Helical" evidence="1">
    <location>
        <begin position="88"/>
        <end position="111"/>
    </location>
</feature>
<keyword evidence="1" id="KW-0472">Membrane</keyword>
<dbReference type="EMBL" id="AEEL01000009">
    <property type="protein sequence ID" value="EFM28055.1"/>
    <property type="molecule type" value="Genomic_DNA"/>
</dbReference>
<keyword evidence="1" id="KW-0812">Transmembrane</keyword>
<sequence>MVVLGEISLNNVNRLFLSITFKKLIVPWLVNQGFDRYHKGVIMRRNQTKSLAFTASLVAFGILIPMVMPVKVVIGPASFTLASHVPVFMAMFISPQVAVLVALGTSLGFLLAGFPIVIVLRAVSHLLFAVVGAILIQKRPSLLEKPLSTFLLALFLNFLHGLAEFIVVLVLTAGAQTGAAYVWSLVGLIGFGSLVHGCIDFYIAYYLWKFLRDKVGVDFSVTSKEN</sequence>
<feature type="transmembrane region" description="Helical" evidence="1">
    <location>
        <begin position="118"/>
        <end position="137"/>
    </location>
</feature>
<feature type="transmembrane region" description="Helical" evidence="1">
    <location>
        <begin position="180"/>
        <end position="208"/>
    </location>
</feature>
<name>E0PCC6_STREI</name>
<protein>
    <recommendedName>
        <fullName evidence="4">Niacin transporter NiaX</fullName>
    </recommendedName>
</protein>
<keyword evidence="1" id="KW-1133">Transmembrane helix</keyword>
<feature type="transmembrane region" description="Helical" evidence="1">
    <location>
        <begin position="149"/>
        <end position="173"/>
    </location>
</feature>
<proteinExistence type="predicted"/>
<dbReference type="Gene3D" id="1.10.1760.20">
    <property type="match status" value="1"/>
</dbReference>
<evidence type="ECO:0000256" key="1">
    <source>
        <dbReference type="SAM" id="Phobius"/>
    </source>
</evidence>